<evidence type="ECO:0000313" key="3">
    <source>
        <dbReference type="Proteomes" id="UP000716291"/>
    </source>
</evidence>
<protein>
    <submittedName>
        <fullName evidence="2">Uncharacterized protein</fullName>
    </submittedName>
</protein>
<reference evidence="2" key="1">
    <citation type="journal article" date="2020" name="Microb. Genom.">
        <title>Genetic diversity of clinical and environmental Mucorales isolates obtained from an investigation of mucormycosis cases among solid organ transplant recipients.</title>
        <authorList>
            <person name="Nguyen M.H."/>
            <person name="Kaul D."/>
            <person name="Muto C."/>
            <person name="Cheng S.J."/>
            <person name="Richter R.A."/>
            <person name="Bruno V.M."/>
            <person name="Liu G."/>
            <person name="Beyhan S."/>
            <person name="Sundermann A.J."/>
            <person name="Mounaud S."/>
            <person name="Pasculle A.W."/>
            <person name="Nierman W.C."/>
            <person name="Driscoll E."/>
            <person name="Cumbie R."/>
            <person name="Clancy C.J."/>
            <person name="Dupont C.L."/>
        </authorList>
    </citation>
    <scope>NUCLEOTIDE SEQUENCE</scope>
    <source>
        <strain evidence="2">GL11</strain>
    </source>
</reference>
<dbReference type="AlphaFoldDB" id="A0A9P6WUL5"/>
<name>A0A9P6WUL5_RHIOR</name>
<feature type="region of interest" description="Disordered" evidence="1">
    <location>
        <begin position="113"/>
        <end position="140"/>
    </location>
</feature>
<gene>
    <name evidence="2" type="ORF">G6F64_014123</name>
</gene>
<dbReference type="Proteomes" id="UP000716291">
    <property type="component" value="Unassembled WGS sequence"/>
</dbReference>
<accession>A0A9P6WUL5</accession>
<evidence type="ECO:0000256" key="1">
    <source>
        <dbReference type="SAM" id="MobiDB-lite"/>
    </source>
</evidence>
<evidence type="ECO:0000313" key="2">
    <source>
        <dbReference type="EMBL" id="KAG1287737.1"/>
    </source>
</evidence>
<comment type="caution">
    <text evidence="2">The sequence shown here is derived from an EMBL/GenBank/DDBJ whole genome shotgun (WGS) entry which is preliminary data.</text>
</comment>
<sequence length="140" mass="15162">MPRTHASAPGGAGLGAPHRAVLDDQQGVLPEQAHAETGAKCLQRAVGGRDPERPRRALWISGCLPQHLPMAQPQKARMRIECDVDRSAGIQMQHAAIDQHLLGALAHRRARTGIPRRVVPQPPGQPSTEWRHQQSGDAAQ</sequence>
<keyword evidence="3" id="KW-1185">Reference proteome</keyword>
<organism evidence="2 3">
    <name type="scientific">Rhizopus oryzae</name>
    <name type="common">Mucormycosis agent</name>
    <name type="synonym">Rhizopus arrhizus var. delemar</name>
    <dbReference type="NCBI Taxonomy" id="64495"/>
    <lineage>
        <taxon>Eukaryota</taxon>
        <taxon>Fungi</taxon>
        <taxon>Fungi incertae sedis</taxon>
        <taxon>Mucoromycota</taxon>
        <taxon>Mucoromycotina</taxon>
        <taxon>Mucoromycetes</taxon>
        <taxon>Mucorales</taxon>
        <taxon>Mucorineae</taxon>
        <taxon>Rhizopodaceae</taxon>
        <taxon>Rhizopus</taxon>
    </lineage>
</organism>
<dbReference type="EMBL" id="JAANQT010007320">
    <property type="protein sequence ID" value="KAG1287737.1"/>
    <property type="molecule type" value="Genomic_DNA"/>
</dbReference>
<proteinExistence type="predicted"/>